<comment type="subcellular location">
    <subcellularLocation>
        <location evidence="1">Cell membrane</location>
        <topology evidence="1">Multi-pass membrane protein</topology>
    </subcellularLocation>
</comment>
<name>A0A4Y3HTU8_9VIBR</name>
<dbReference type="EMBL" id="BJLF01000005">
    <property type="protein sequence ID" value="GEA50477.1"/>
    <property type="molecule type" value="Genomic_DNA"/>
</dbReference>
<organism evidence="7 8">
    <name type="scientific">Vibrio inusitatus NBRC 102082</name>
    <dbReference type="NCBI Taxonomy" id="1219070"/>
    <lineage>
        <taxon>Bacteria</taxon>
        <taxon>Pseudomonadati</taxon>
        <taxon>Pseudomonadota</taxon>
        <taxon>Gammaproteobacteria</taxon>
        <taxon>Vibrionales</taxon>
        <taxon>Vibrionaceae</taxon>
        <taxon>Vibrio</taxon>
    </lineage>
</organism>
<proteinExistence type="predicted"/>
<evidence type="ECO:0000256" key="2">
    <source>
        <dbReference type="ARBA" id="ARBA00022475"/>
    </source>
</evidence>
<dbReference type="PANTHER" id="PTHR30509">
    <property type="entry name" value="P-HYDROXYBENZOIC ACID EFFLUX PUMP SUBUNIT-RELATED"/>
    <property type="match status" value="1"/>
</dbReference>
<feature type="transmembrane region" description="Helical" evidence="6">
    <location>
        <begin position="142"/>
        <end position="163"/>
    </location>
</feature>
<comment type="caution">
    <text evidence="7">The sequence shown here is derived from an EMBL/GenBank/DDBJ whole genome shotgun (WGS) entry which is preliminary data.</text>
</comment>
<dbReference type="GO" id="GO:0005886">
    <property type="term" value="C:plasma membrane"/>
    <property type="evidence" value="ECO:0007669"/>
    <property type="project" value="UniProtKB-SubCell"/>
</dbReference>
<dbReference type="Proteomes" id="UP000318717">
    <property type="component" value="Unassembled WGS sequence"/>
</dbReference>
<dbReference type="GO" id="GO:0022857">
    <property type="term" value="F:transmembrane transporter activity"/>
    <property type="evidence" value="ECO:0007669"/>
    <property type="project" value="InterPro"/>
</dbReference>
<feature type="transmembrane region" description="Helical" evidence="6">
    <location>
        <begin position="95"/>
        <end position="113"/>
    </location>
</feature>
<sequence length="352" mass="39837">MHLNQKISNLDAFIFANYRVVHGIRISIAFVITLIATTYFEIPERTWILITLFVVIGPISYLGNVLPRAWHRVLGTCLGAISGILGIAISQYSVLLMYIWCAVIIFLSAYFALGKRPYVGVLIGITLAVTLGAANADIDVAMWRGVDVTIGCIVAVLFCLIYPQRAFIHWRLRIANTLNTFAKVYHLSYSPNVLEKPDLEPFQNTLVKEMTTITTLTAPSIKETKLKRQLLEAIQIQLRNMLSTIDLLNHSYWSDRESHLNMLWSKSLKQCQQQVEQQLEDLAYLVEKGQVRGENRVEEREAITRDLKAIIAELGEGNSNIHGYIWLNLKLIEDLGNLKKLLVLALNLSQKS</sequence>
<keyword evidence="4 6" id="KW-1133">Transmembrane helix</keyword>
<evidence type="ECO:0000256" key="1">
    <source>
        <dbReference type="ARBA" id="ARBA00004651"/>
    </source>
</evidence>
<dbReference type="AlphaFoldDB" id="A0A4Y3HTU8"/>
<feature type="transmembrane region" description="Helical" evidence="6">
    <location>
        <begin position="118"/>
        <end position="136"/>
    </location>
</feature>
<protein>
    <submittedName>
        <fullName evidence="7">FUSC family protein</fullName>
    </submittedName>
</protein>
<dbReference type="Pfam" id="PF04632">
    <property type="entry name" value="FUSC"/>
    <property type="match status" value="1"/>
</dbReference>
<dbReference type="OrthoDB" id="977186at2"/>
<evidence type="ECO:0000256" key="6">
    <source>
        <dbReference type="SAM" id="Phobius"/>
    </source>
</evidence>
<keyword evidence="3 6" id="KW-0812">Transmembrane</keyword>
<feature type="transmembrane region" description="Helical" evidence="6">
    <location>
        <begin position="20"/>
        <end position="40"/>
    </location>
</feature>
<gene>
    <name evidence="7" type="ORF">VIN01S_12810</name>
</gene>
<accession>A0A4Y3HTU8</accession>
<keyword evidence="2" id="KW-1003">Cell membrane</keyword>
<reference evidence="7 8" key="1">
    <citation type="submission" date="2019-06" db="EMBL/GenBank/DDBJ databases">
        <title>Whole genome shotgun sequence of Vibrio inusitatus NBRC 102082.</title>
        <authorList>
            <person name="Hosoyama A."/>
            <person name="Uohara A."/>
            <person name="Ohji S."/>
            <person name="Ichikawa N."/>
        </authorList>
    </citation>
    <scope>NUCLEOTIDE SEQUENCE [LARGE SCALE GENOMIC DNA]</scope>
    <source>
        <strain evidence="7 8">NBRC 102082</strain>
    </source>
</reference>
<dbReference type="RefSeq" id="WP_141344847.1">
    <property type="nucleotide sequence ID" value="NZ_BJLF01000005.1"/>
</dbReference>
<keyword evidence="5 6" id="KW-0472">Membrane</keyword>
<evidence type="ECO:0000313" key="7">
    <source>
        <dbReference type="EMBL" id="GEA50477.1"/>
    </source>
</evidence>
<feature type="transmembrane region" description="Helical" evidence="6">
    <location>
        <begin position="46"/>
        <end position="66"/>
    </location>
</feature>
<evidence type="ECO:0000256" key="3">
    <source>
        <dbReference type="ARBA" id="ARBA00022692"/>
    </source>
</evidence>
<dbReference type="InterPro" id="IPR006726">
    <property type="entry name" value="PHBA_efflux_AaeB/fusaric-R"/>
</dbReference>
<keyword evidence="8" id="KW-1185">Reference proteome</keyword>
<feature type="transmembrane region" description="Helical" evidence="6">
    <location>
        <begin position="73"/>
        <end position="89"/>
    </location>
</feature>
<evidence type="ECO:0000256" key="4">
    <source>
        <dbReference type="ARBA" id="ARBA00022989"/>
    </source>
</evidence>
<evidence type="ECO:0000256" key="5">
    <source>
        <dbReference type="ARBA" id="ARBA00023136"/>
    </source>
</evidence>
<dbReference type="PANTHER" id="PTHR30509:SF42">
    <property type="entry name" value="INNER MEMBRANE PROTEIN YEEA"/>
    <property type="match status" value="1"/>
</dbReference>
<evidence type="ECO:0000313" key="8">
    <source>
        <dbReference type="Proteomes" id="UP000318717"/>
    </source>
</evidence>